<feature type="transmembrane region" description="Helical" evidence="12">
    <location>
        <begin position="157"/>
        <end position="174"/>
    </location>
</feature>
<evidence type="ECO:0000256" key="11">
    <source>
        <dbReference type="ARBA" id="ARBA00023136"/>
    </source>
</evidence>
<reference evidence="14" key="2">
    <citation type="submission" date="2021-04" db="EMBL/GenBank/DDBJ databases">
        <authorList>
            <person name="Gilroy R."/>
        </authorList>
    </citation>
    <scope>NUCLEOTIDE SEQUENCE</scope>
    <source>
        <strain evidence="14">CHK193-4272</strain>
    </source>
</reference>
<comment type="subcellular location">
    <subcellularLocation>
        <location evidence="2">Membrane</location>
        <topology evidence="2">Multi-pass membrane protein</topology>
    </subcellularLocation>
</comment>
<evidence type="ECO:0000256" key="6">
    <source>
        <dbReference type="ARBA" id="ARBA00022723"/>
    </source>
</evidence>
<evidence type="ECO:0000256" key="4">
    <source>
        <dbReference type="ARBA" id="ARBA00022670"/>
    </source>
</evidence>
<evidence type="ECO:0000256" key="9">
    <source>
        <dbReference type="ARBA" id="ARBA00022989"/>
    </source>
</evidence>
<dbReference type="GO" id="GO:0008237">
    <property type="term" value="F:metallopeptidase activity"/>
    <property type="evidence" value="ECO:0007669"/>
    <property type="project" value="UniProtKB-KW"/>
</dbReference>
<evidence type="ECO:0000256" key="8">
    <source>
        <dbReference type="ARBA" id="ARBA00022833"/>
    </source>
</evidence>
<gene>
    <name evidence="14" type="ORF">H9746_00670</name>
</gene>
<sequence>MSGRIEVSDSVLIIVIAALLLDTTMLTIMFLVAALIHEMGHLIAIILCRCKILKIKLTVFGGVIKYHNYQSKIKDIIIALSGPFMGFIASYISAKLVFFTFSGANLILSIVNLIPVMPLDGGRVAMIIFTNYNFISIIIKIIISIFAVIIFIYGKGISLILFACVLWFNADDIAKFKKIR</sequence>
<evidence type="ECO:0000313" key="15">
    <source>
        <dbReference type="Proteomes" id="UP000886808"/>
    </source>
</evidence>
<evidence type="ECO:0000256" key="5">
    <source>
        <dbReference type="ARBA" id="ARBA00022692"/>
    </source>
</evidence>
<dbReference type="InterPro" id="IPR008915">
    <property type="entry name" value="Peptidase_M50"/>
</dbReference>
<comment type="caution">
    <text evidence="14">The sequence shown here is derived from an EMBL/GenBank/DDBJ whole genome shotgun (WGS) entry which is preliminary data.</text>
</comment>
<evidence type="ECO:0000256" key="12">
    <source>
        <dbReference type="SAM" id="Phobius"/>
    </source>
</evidence>
<proteinExistence type="inferred from homology"/>
<comment type="similarity">
    <text evidence="3">Belongs to the peptidase M50B family.</text>
</comment>
<accession>A0A9D1PHS5</accession>
<keyword evidence="8" id="KW-0862">Zinc</keyword>
<keyword evidence="6" id="KW-0479">Metal-binding</keyword>
<dbReference type="GO" id="GO:0016020">
    <property type="term" value="C:membrane"/>
    <property type="evidence" value="ECO:0007669"/>
    <property type="project" value="UniProtKB-SubCell"/>
</dbReference>
<organism evidence="14 15">
    <name type="scientific">Candidatus Butyricicoccus avistercoris</name>
    <dbReference type="NCBI Taxonomy" id="2838518"/>
    <lineage>
        <taxon>Bacteria</taxon>
        <taxon>Bacillati</taxon>
        <taxon>Bacillota</taxon>
        <taxon>Clostridia</taxon>
        <taxon>Eubacteriales</taxon>
        <taxon>Butyricicoccaceae</taxon>
        <taxon>Butyricicoccus</taxon>
    </lineage>
</organism>
<keyword evidence="11 12" id="KW-0472">Membrane</keyword>
<dbReference type="EMBL" id="DXIE01000006">
    <property type="protein sequence ID" value="HIV61357.1"/>
    <property type="molecule type" value="Genomic_DNA"/>
</dbReference>
<dbReference type="PANTHER" id="PTHR39188">
    <property type="entry name" value="MEMBRANE-ASSOCIATED ZINC METALLOPROTEASE M50B"/>
    <property type="match status" value="1"/>
</dbReference>
<keyword evidence="5 12" id="KW-0812">Transmembrane</keyword>
<name>A0A9D1PHS5_9FIRM</name>
<evidence type="ECO:0000259" key="13">
    <source>
        <dbReference type="Pfam" id="PF02163"/>
    </source>
</evidence>
<keyword evidence="7" id="KW-0378">Hydrolase</keyword>
<feature type="transmembrane region" description="Helical" evidence="12">
    <location>
        <begin position="12"/>
        <end position="36"/>
    </location>
</feature>
<feature type="transmembrane region" description="Helical" evidence="12">
    <location>
        <begin position="76"/>
        <end position="92"/>
    </location>
</feature>
<dbReference type="Pfam" id="PF02163">
    <property type="entry name" value="Peptidase_M50"/>
    <property type="match status" value="1"/>
</dbReference>
<dbReference type="PANTHER" id="PTHR39188:SF3">
    <property type="entry name" value="STAGE IV SPORULATION PROTEIN FB"/>
    <property type="match status" value="1"/>
</dbReference>
<evidence type="ECO:0000256" key="7">
    <source>
        <dbReference type="ARBA" id="ARBA00022801"/>
    </source>
</evidence>
<reference evidence="14" key="1">
    <citation type="journal article" date="2021" name="PeerJ">
        <title>Extensive microbial diversity within the chicken gut microbiome revealed by metagenomics and culture.</title>
        <authorList>
            <person name="Gilroy R."/>
            <person name="Ravi A."/>
            <person name="Getino M."/>
            <person name="Pursley I."/>
            <person name="Horton D.L."/>
            <person name="Alikhan N.F."/>
            <person name="Baker D."/>
            <person name="Gharbi K."/>
            <person name="Hall N."/>
            <person name="Watson M."/>
            <person name="Adriaenssens E.M."/>
            <person name="Foster-Nyarko E."/>
            <person name="Jarju S."/>
            <person name="Secka A."/>
            <person name="Antonio M."/>
            <person name="Oren A."/>
            <person name="Chaudhuri R.R."/>
            <person name="La Ragione R."/>
            <person name="Hildebrand F."/>
            <person name="Pallen M.J."/>
        </authorList>
    </citation>
    <scope>NUCLEOTIDE SEQUENCE</scope>
    <source>
        <strain evidence="14">CHK193-4272</strain>
    </source>
</reference>
<dbReference type="GO" id="GO:0046872">
    <property type="term" value="F:metal ion binding"/>
    <property type="evidence" value="ECO:0007669"/>
    <property type="project" value="UniProtKB-KW"/>
</dbReference>
<keyword evidence="9 12" id="KW-1133">Transmembrane helix</keyword>
<dbReference type="Proteomes" id="UP000886808">
    <property type="component" value="Unassembled WGS sequence"/>
</dbReference>
<keyword evidence="4" id="KW-0645">Protease</keyword>
<evidence type="ECO:0000313" key="14">
    <source>
        <dbReference type="EMBL" id="HIV61357.1"/>
    </source>
</evidence>
<keyword evidence="10" id="KW-0482">Metalloprotease</keyword>
<feature type="transmembrane region" description="Helical" evidence="12">
    <location>
        <begin position="98"/>
        <end position="119"/>
    </location>
</feature>
<evidence type="ECO:0000256" key="1">
    <source>
        <dbReference type="ARBA" id="ARBA00001947"/>
    </source>
</evidence>
<protein>
    <recommendedName>
        <fullName evidence="13">Peptidase M50 domain-containing protein</fullName>
    </recommendedName>
</protein>
<dbReference type="AlphaFoldDB" id="A0A9D1PHS5"/>
<evidence type="ECO:0000256" key="3">
    <source>
        <dbReference type="ARBA" id="ARBA00007931"/>
    </source>
</evidence>
<evidence type="ECO:0000256" key="10">
    <source>
        <dbReference type="ARBA" id="ARBA00023049"/>
    </source>
</evidence>
<feature type="domain" description="Peptidase M50" evidence="13">
    <location>
        <begin position="26"/>
        <end position="100"/>
    </location>
</feature>
<evidence type="ECO:0000256" key="2">
    <source>
        <dbReference type="ARBA" id="ARBA00004141"/>
    </source>
</evidence>
<comment type="cofactor">
    <cofactor evidence="1">
        <name>Zn(2+)</name>
        <dbReference type="ChEBI" id="CHEBI:29105"/>
    </cofactor>
</comment>
<dbReference type="GO" id="GO:0006508">
    <property type="term" value="P:proteolysis"/>
    <property type="evidence" value="ECO:0007669"/>
    <property type="project" value="UniProtKB-KW"/>
</dbReference>